<keyword evidence="2" id="KW-1185">Reference proteome</keyword>
<accession>A0A077DET8</accession>
<reference evidence="1 2" key="1">
    <citation type="journal article" date="2014" name="BMC Genomics">
        <title>A genomic perspective on a new bacterial genus and species from the Alcaligenaceae family, Basilea psittacipulmonis.</title>
        <authorList>
            <person name="Whiteson K.L."/>
            <person name="Hernandez D."/>
            <person name="Lazarevic V."/>
            <person name="Gaia N."/>
            <person name="Farinelli L."/>
            <person name="Francois P."/>
            <person name="Pilo P."/>
            <person name="Frey J."/>
            <person name="Schrenzel J."/>
        </authorList>
    </citation>
    <scope>NUCLEOTIDE SEQUENCE [LARGE SCALE GENOMIC DNA]</scope>
    <source>
        <strain evidence="1 2">DSM 24701</strain>
    </source>
</reference>
<dbReference type="KEGG" id="bpsi:IX83_00035"/>
<dbReference type="AlphaFoldDB" id="A0A077DET8"/>
<dbReference type="HOGENOM" id="CLU_2822415_0_0_4"/>
<dbReference type="Proteomes" id="UP000028945">
    <property type="component" value="Chromosome"/>
</dbReference>
<name>A0A077DET8_9BURK</name>
<dbReference type="EMBL" id="CP009238">
    <property type="protein sequence ID" value="AIL31927.1"/>
    <property type="molecule type" value="Genomic_DNA"/>
</dbReference>
<protein>
    <submittedName>
        <fullName evidence="1">Uncharacterized protein</fullName>
    </submittedName>
</protein>
<evidence type="ECO:0000313" key="1">
    <source>
        <dbReference type="EMBL" id="AIL31927.1"/>
    </source>
</evidence>
<evidence type="ECO:0000313" key="2">
    <source>
        <dbReference type="Proteomes" id="UP000028945"/>
    </source>
</evidence>
<gene>
    <name evidence="1" type="ORF">IX83_00035</name>
</gene>
<organism evidence="1 2">
    <name type="scientific">Basilea psittacipulmonis DSM 24701</name>
    <dbReference type="NCBI Taxonomy" id="1072685"/>
    <lineage>
        <taxon>Bacteria</taxon>
        <taxon>Pseudomonadati</taxon>
        <taxon>Pseudomonadota</taxon>
        <taxon>Betaproteobacteria</taxon>
        <taxon>Burkholderiales</taxon>
        <taxon>Alcaligenaceae</taxon>
        <taxon>Basilea</taxon>
    </lineage>
</organism>
<sequence length="66" mass="7584">MLASFNKHYRFIERVLNSGIGLIHQIACFIKTALFSCFARIIEQLNSSLLNGCFEKLCLMQGWKSE</sequence>
<dbReference type="RefSeq" id="WP_038497695.1">
    <property type="nucleotide sequence ID" value="NZ_CP009238.1"/>
</dbReference>
<proteinExistence type="predicted"/>